<dbReference type="EMBL" id="FUZV01000001">
    <property type="protein sequence ID" value="SKC56275.1"/>
    <property type="molecule type" value="Genomic_DNA"/>
</dbReference>
<dbReference type="PANTHER" id="PTHR30146:SF153">
    <property type="entry name" value="LACTOSE OPERON REPRESSOR"/>
    <property type="match status" value="1"/>
</dbReference>
<dbReference type="InterPro" id="IPR028082">
    <property type="entry name" value="Peripla_BP_I"/>
</dbReference>
<dbReference type="Proteomes" id="UP000190341">
    <property type="component" value="Unassembled WGS sequence"/>
</dbReference>
<dbReference type="CDD" id="cd01392">
    <property type="entry name" value="HTH_LacI"/>
    <property type="match status" value="1"/>
</dbReference>
<dbReference type="PROSITE" id="PS00356">
    <property type="entry name" value="HTH_LACI_1"/>
    <property type="match status" value="1"/>
</dbReference>
<dbReference type="PROSITE" id="PS50932">
    <property type="entry name" value="HTH_LACI_2"/>
    <property type="match status" value="1"/>
</dbReference>
<dbReference type="SUPFAM" id="SSF47413">
    <property type="entry name" value="lambda repressor-like DNA-binding domains"/>
    <property type="match status" value="1"/>
</dbReference>
<name>A0A1T5JY28_9GAMM</name>
<dbReference type="InterPro" id="IPR000843">
    <property type="entry name" value="HTH_LacI"/>
</dbReference>
<dbReference type="PRINTS" id="PR00036">
    <property type="entry name" value="HTHLACI"/>
</dbReference>
<evidence type="ECO:0000313" key="5">
    <source>
        <dbReference type="EMBL" id="SKC56275.1"/>
    </source>
</evidence>
<dbReference type="SMART" id="SM00354">
    <property type="entry name" value="HTH_LACI"/>
    <property type="match status" value="1"/>
</dbReference>
<evidence type="ECO:0000256" key="2">
    <source>
        <dbReference type="ARBA" id="ARBA00023125"/>
    </source>
</evidence>
<dbReference type="AlphaFoldDB" id="A0A1T5JY28"/>
<feature type="domain" description="HTH lacI-type" evidence="4">
    <location>
        <begin position="3"/>
        <end position="57"/>
    </location>
</feature>
<dbReference type="RefSeq" id="WP_079723511.1">
    <property type="nucleotide sequence ID" value="NZ_BMCL01000002.1"/>
</dbReference>
<dbReference type="PANTHER" id="PTHR30146">
    <property type="entry name" value="LACI-RELATED TRANSCRIPTIONAL REPRESSOR"/>
    <property type="match status" value="1"/>
</dbReference>
<dbReference type="Pfam" id="PF00356">
    <property type="entry name" value="LacI"/>
    <property type="match status" value="1"/>
</dbReference>
<keyword evidence="3" id="KW-0804">Transcription</keyword>
<dbReference type="InterPro" id="IPR046335">
    <property type="entry name" value="LacI/GalR-like_sensor"/>
</dbReference>
<dbReference type="OrthoDB" id="9798934at2"/>
<sequence length="336" mass="37264">MRSRIEDVAEAAGVSMKTVSRVLNHEPNVREEMRQRVMRAVEKLQYRPNLSARSLAGQRSYVVALIYNNPSRNYLMEVQSGMLEACRASHYNLVLAPVGAQKQRKADDMKAVFENFSPDGVVLIPPLTDDEVVLEYLEAHDVPFACIAPKQAQDRIGVNMEETRAVQELMAGLIALGHRRIAHIKGPPAHGACQWRLKGYRDALRKAGIEYDPALVVAGEFSFESGIEAAKHLLDLKPRPTAIFAANDDMAAGVIRAACERGLSVPEDVSVCGFDDTPIARHIYPALTTVRQPTAEMGRLATLQLLDRIRNPEAGAMVHVEHTLLFRESTQPPTRR</sequence>
<protein>
    <submittedName>
        <fullName evidence="5">Transcriptional regulator, LacI family</fullName>
    </submittedName>
</protein>
<proteinExistence type="predicted"/>
<organism evidence="5 6">
    <name type="scientific">Pseudoxanthomonas indica</name>
    <dbReference type="NCBI Taxonomy" id="428993"/>
    <lineage>
        <taxon>Bacteria</taxon>
        <taxon>Pseudomonadati</taxon>
        <taxon>Pseudomonadota</taxon>
        <taxon>Gammaproteobacteria</taxon>
        <taxon>Lysobacterales</taxon>
        <taxon>Lysobacteraceae</taxon>
        <taxon>Pseudoxanthomonas</taxon>
    </lineage>
</organism>
<accession>A0A1T5JY28</accession>
<keyword evidence="2" id="KW-0238">DNA-binding</keyword>
<dbReference type="GO" id="GO:0000976">
    <property type="term" value="F:transcription cis-regulatory region binding"/>
    <property type="evidence" value="ECO:0007669"/>
    <property type="project" value="TreeGrafter"/>
</dbReference>
<dbReference type="Gene3D" id="3.40.50.2300">
    <property type="match status" value="2"/>
</dbReference>
<dbReference type="Gene3D" id="1.10.260.40">
    <property type="entry name" value="lambda repressor-like DNA-binding domains"/>
    <property type="match status" value="1"/>
</dbReference>
<gene>
    <name evidence="5" type="ORF">SAMN06296058_1184</name>
</gene>
<keyword evidence="6" id="KW-1185">Reference proteome</keyword>
<dbReference type="Pfam" id="PF13377">
    <property type="entry name" value="Peripla_BP_3"/>
    <property type="match status" value="1"/>
</dbReference>
<evidence type="ECO:0000256" key="3">
    <source>
        <dbReference type="ARBA" id="ARBA00023163"/>
    </source>
</evidence>
<evidence type="ECO:0000256" key="1">
    <source>
        <dbReference type="ARBA" id="ARBA00023015"/>
    </source>
</evidence>
<dbReference type="InterPro" id="IPR010982">
    <property type="entry name" value="Lambda_DNA-bd_dom_sf"/>
</dbReference>
<evidence type="ECO:0000259" key="4">
    <source>
        <dbReference type="PROSITE" id="PS50932"/>
    </source>
</evidence>
<dbReference type="SUPFAM" id="SSF53822">
    <property type="entry name" value="Periplasmic binding protein-like I"/>
    <property type="match status" value="1"/>
</dbReference>
<evidence type="ECO:0000313" key="6">
    <source>
        <dbReference type="Proteomes" id="UP000190341"/>
    </source>
</evidence>
<keyword evidence="1" id="KW-0805">Transcription regulation</keyword>
<reference evidence="5 6" key="1">
    <citation type="submission" date="2017-02" db="EMBL/GenBank/DDBJ databases">
        <authorList>
            <person name="Peterson S.W."/>
        </authorList>
    </citation>
    <scope>NUCLEOTIDE SEQUENCE [LARGE SCALE GENOMIC DNA]</scope>
    <source>
        <strain evidence="5 6">P15</strain>
    </source>
</reference>
<dbReference type="GO" id="GO:0003700">
    <property type="term" value="F:DNA-binding transcription factor activity"/>
    <property type="evidence" value="ECO:0007669"/>
    <property type="project" value="TreeGrafter"/>
</dbReference>
<dbReference type="STRING" id="428993.SAMN06296058_1184"/>
<dbReference type="CDD" id="cd01545">
    <property type="entry name" value="PBP1_SalR"/>
    <property type="match status" value="1"/>
</dbReference>